<dbReference type="AlphaFoldDB" id="A0A9P0C5P9"/>
<keyword evidence="2" id="KW-0812">Transmembrane</keyword>
<sequence>MNKAYERIALKPKISRSFDGGKVCENIKGDEMSEANRKNPRPIHRLNQFIYARNSGAPGTRGLKNSMTMAGGGSSNSGPKTPESLLSRPLYGSYAQKQATESRPQITNMTSSGLMNAIKSAPRDQTFYQAKRTALNRGSPVKSRIQPPNYSFREQHSNFSEPNPSFSIDNQRKSSEANQTPGRAFGGSPMGPISSMPCAESDERHPGNGGYREYEEGAWLRNSNSSISSFGSAAGKEKQYYDSPLRRRPIKDCADGDHLQERNASTKEATSVLKSRTRFQNLKIIVVVAYELAKTVALFMLVTAVLWSGSAIMFDVVPFPATLRNSLKEMISYKKPEPRHPMLYFTGKLFRILRKIPGFCEAV</sequence>
<protein>
    <submittedName>
        <fullName evidence="3">Uncharacterized protein</fullName>
    </submittedName>
</protein>
<evidence type="ECO:0000256" key="2">
    <source>
        <dbReference type="SAM" id="Phobius"/>
    </source>
</evidence>
<reference evidence="3" key="1">
    <citation type="submission" date="2021-12" db="EMBL/GenBank/DDBJ databases">
        <authorList>
            <person name="King R."/>
        </authorList>
    </citation>
    <scope>NUCLEOTIDE SEQUENCE</scope>
</reference>
<dbReference type="Proteomes" id="UP001152759">
    <property type="component" value="Chromosome 1"/>
</dbReference>
<dbReference type="KEGG" id="btab:109044008"/>
<dbReference type="EMBL" id="OU963862">
    <property type="protein sequence ID" value="CAH0754742.1"/>
    <property type="molecule type" value="Genomic_DNA"/>
</dbReference>
<keyword evidence="4" id="KW-1185">Reference proteome</keyword>
<evidence type="ECO:0000256" key="1">
    <source>
        <dbReference type="SAM" id="MobiDB-lite"/>
    </source>
</evidence>
<accession>A0A9P0C5P9</accession>
<name>A0A9P0C5P9_BEMTA</name>
<feature type="transmembrane region" description="Helical" evidence="2">
    <location>
        <begin position="284"/>
        <end position="307"/>
    </location>
</feature>
<organism evidence="3 4">
    <name type="scientific">Bemisia tabaci</name>
    <name type="common">Sweetpotato whitefly</name>
    <name type="synonym">Aleurodes tabaci</name>
    <dbReference type="NCBI Taxonomy" id="7038"/>
    <lineage>
        <taxon>Eukaryota</taxon>
        <taxon>Metazoa</taxon>
        <taxon>Ecdysozoa</taxon>
        <taxon>Arthropoda</taxon>
        <taxon>Hexapoda</taxon>
        <taxon>Insecta</taxon>
        <taxon>Pterygota</taxon>
        <taxon>Neoptera</taxon>
        <taxon>Paraneoptera</taxon>
        <taxon>Hemiptera</taxon>
        <taxon>Sternorrhyncha</taxon>
        <taxon>Aleyrodoidea</taxon>
        <taxon>Aleyrodidae</taxon>
        <taxon>Aleyrodinae</taxon>
        <taxon>Bemisia</taxon>
    </lineage>
</organism>
<proteinExistence type="predicted"/>
<evidence type="ECO:0000313" key="4">
    <source>
        <dbReference type="Proteomes" id="UP001152759"/>
    </source>
</evidence>
<evidence type="ECO:0000313" key="3">
    <source>
        <dbReference type="EMBL" id="CAH0754742.1"/>
    </source>
</evidence>
<feature type="region of interest" description="Disordered" evidence="1">
    <location>
        <begin position="132"/>
        <end position="192"/>
    </location>
</feature>
<gene>
    <name evidence="3" type="ORF">BEMITA_LOCUS1909</name>
</gene>
<keyword evidence="2" id="KW-0472">Membrane</keyword>
<feature type="compositionally biased region" description="Polar residues" evidence="1">
    <location>
        <begin position="157"/>
        <end position="169"/>
    </location>
</feature>
<keyword evidence="2" id="KW-1133">Transmembrane helix</keyword>